<dbReference type="Pfam" id="PF20469">
    <property type="entry name" value="OLD-like_TOPRIM"/>
    <property type="match status" value="1"/>
</dbReference>
<dbReference type="Gene3D" id="3.40.50.300">
    <property type="entry name" value="P-loop containing nucleotide triphosphate hydrolases"/>
    <property type="match status" value="1"/>
</dbReference>
<dbReference type="InterPro" id="IPR027417">
    <property type="entry name" value="P-loop_NTPase"/>
</dbReference>
<dbReference type="AlphaFoldDB" id="A0A3Q0L1S9"/>
<accession>A0A3Q0L1S9</accession>
<dbReference type="CDD" id="cd01026">
    <property type="entry name" value="TOPRIM_OLD"/>
    <property type="match status" value="1"/>
</dbReference>
<evidence type="ECO:0000313" key="3">
    <source>
        <dbReference type="EMBL" id="AAO08906.2"/>
    </source>
</evidence>
<dbReference type="InterPro" id="IPR051396">
    <property type="entry name" value="Bact_Antivir_Def_Nuclease"/>
</dbReference>
<sequence length="568" mass="64440">MKLKKIEVHNFRSIKDIAIEVNPYSLIVGENNSGKTNLLSALRVFYEESGLKFDTKRDFPKFSTDDQESWIELSFLTTPEEQDSLKEEYRSADRVLKVRKYLQSEHGLVQSKQSNIYAYENGQLSNNLFYGAANVSTSKLGSVIYIPAVSKVEDSMKTTGPSPFRNMVNVVMKKAIASSESFKTLTTAFNEFNKVFKQEEISGFSIDGVKSEINSELKQWGVGFDIEVSPINTDDLVKSLLKPHIEDSNLGERVDISSFGQGLQRHLIYTLIKLSAKYSAKTKSTKKDFNPDFSLILFEEPEAFLHPAQQDVLYRSLNKLVSDEQQQVLVSTHSSVFVSKSIDSINSISRLFKETDSTTAYQITERSLKEILSNNLVAARVHGEDKSPEFDEEVRAADEAIKYFLWLDTERSNLFFARHVLLCEGPSEKVLLDCLADSDWEFLREHRVYILDCVGKFNLHRFMHLLNVIGIKHSVLFDGDNDAVNKFINHKVWNGIIQGAKTPCTTGLHQFESDLEGFLQIPKPDKKRSDLKPINVLKAHHENALDAGRLSMLKEIVQDLVSSETDHT</sequence>
<dbReference type="KEGG" id="vvu:VV1_0382"/>
<dbReference type="GO" id="GO:0004519">
    <property type="term" value="F:endonuclease activity"/>
    <property type="evidence" value="ECO:0007669"/>
    <property type="project" value="UniProtKB-KW"/>
</dbReference>
<reference evidence="4" key="1">
    <citation type="submission" date="2002-12" db="EMBL/GenBank/DDBJ databases">
        <title>Complete genome sequence of Vibrio vulnificus CMCP6.</title>
        <authorList>
            <person name="Rhee J.H."/>
            <person name="Kim S.Y."/>
            <person name="Chung S.S."/>
            <person name="Kim J.J."/>
            <person name="Moon Y.H."/>
            <person name="Jeong H."/>
            <person name="Choy H.E."/>
        </authorList>
    </citation>
    <scope>NUCLEOTIDE SEQUENCE [LARGE SCALE GENOMIC DNA]</scope>
    <source>
        <strain evidence="4">CMCP6</strain>
    </source>
</reference>
<organism evidence="3 4">
    <name type="scientific">Vibrio vulnificus (strain CMCP6)</name>
    <dbReference type="NCBI Taxonomy" id="216895"/>
    <lineage>
        <taxon>Bacteria</taxon>
        <taxon>Pseudomonadati</taxon>
        <taxon>Pseudomonadota</taxon>
        <taxon>Gammaproteobacteria</taxon>
        <taxon>Vibrionales</taxon>
        <taxon>Vibrionaceae</taxon>
        <taxon>Vibrio</taxon>
    </lineage>
</organism>
<gene>
    <name evidence="3" type="ordered locus">VV1_0382</name>
</gene>
<dbReference type="PANTHER" id="PTHR43581">
    <property type="entry name" value="ATP/GTP PHOSPHATASE"/>
    <property type="match status" value="1"/>
</dbReference>
<dbReference type="EMBL" id="AE016795">
    <property type="protein sequence ID" value="AAO08906.2"/>
    <property type="molecule type" value="Genomic_DNA"/>
</dbReference>
<evidence type="ECO:0000313" key="4">
    <source>
        <dbReference type="Proteomes" id="UP000002275"/>
    </source>
</evidence>
<evidence type="ECO:0000259" key="1">
    <source>
        <dbReference type="Pfam" id="PF13175"/>
    </source>
</evidence>
<dbReference type="PANTHER" id="PTHR43581:SF4">
    <property type="entry name" value="ATP_GTP PHOSPHATASE"/>
    <property type="match status" value="1"/>
</dbReference>
<dbReference type="RefSeq" id="WP_011078477.1">
    <property type="nucleotide sequence ID" value="NC_004459.3"/>
</dbReference>
<proteinExistence type="predicted"/>
<dbReference type="InterPro" id="IPR034139">
    <property type="entry name" value="TOPRIM_OLD"/>
</dbReference>
<feature type="domain" description="OLD protein-like TOPRIM" evidence="2">
    <location>
        <begin position="415"/>
        <end position="480"/>
    </location>
</feature>
<dbReference type="Proteomes" id="UP000002275">
    <property type="component" value="Chromosome I"/>
</dbReference>
<protein>
    <submittedName>
        <fullName evidence="3">Predicted ATP-dependent endonuclease of the OLD family</fullName>
    </submittedName>
</protein>
<keyword evidence="3" id="KW-0378">Hydrolase</keyword>
<evidence type="ECO:0000259" key="2">
    <source>
        <dbReference type="Pfam" id="PF20469"/>
    </source>
</evidence>
<reference evidence="3 4" key="3">
    <citation type="journal article" date="2011" name="Mol. Syst. Biol.">
        <title>Integrative genome-scale metabolic analysis of Vibrio vulnificus for drug targeting and discovery.</title>
        <authorList>
            <person name="Kim H.U."/>
            <person name="Kim S.Y."/>
            <person name="Jeong H."/>
            <person name="Kim T.Y."/>
            <person name="Kim J.J."/>
            <person name="Choy H.E."/>
            <person name="Yi K.Y."/>
            <person name="Rhee J.H."/>
            <person name="Lee S.Y."/>
        </authorList>
    </citation>
    <scope>NUCLEOTIDE SEQUENCE [LARGE SCALE GENOMIC DNA]</scope>
    <source>
        <strain evidence="3 4">CMCP6</strain>
    </source>
</reference>
<reference evidence="3 4" key="2">
    <citation type="journal article" date="2003" name="Infect. Immun.">
        <title>Characterization and pathogenic significance of Vibrio vulnificus antigens preferentially expressed in septicemic patients.</title>
        <authorList>
            <person name="Kim Y.R."/>
            <person name="Lee S.E."/>
            <person name="Kim C.M."/>
            <person name="Kim S.Y."/>
            <person name="Shin E.K."/>
            <person name="Shin D.H."/>
            <person name="Chung S.S."/>
            <person name="Choy H.E."/>
            <person name="Progulske-Fox A."/>
            <person name="Hillman J.D."/>
            <person name="Handfield M."/>
            <person name="Rhee J.H."/>
        </authorList>
    </citation>
    <scope>NUCLEOTIDE SEQUENCE [LARGE SCALE GENOMIC DNA]</scope>
    <source>
        <strain evidence="3 4">CMCP6</strain>
    </source>
</reference>
<keyword evidence="3" id="KW-0255">Endonuclease</keyword>
<dbReference type="Pfam" id="PF13175">
    <property type="entry name" value="AAA_15"/>
    <property type="match status" value="1"/>
</dbReference>
<dbReference type="InterPro" id="IPR041685">
    <property type="entry name" value="AAA_GajA/Old/RecF-like"/>
</dbReference>
<name>A0A3Q0L1S9_VIBVU</name>
<dbReference type="SUPFAM" id="SSF52540">
    <property type="entry name" value="P-loop containing nucleoside triphosphate hydrolases"/>
    <property type="match status" value="1"/>
</dbReference>
<keyword evidence="3" id="KW-0540">Nuclease</keyword>
<feature type="domain" description="Endonuclease GajA/Old nuclease/RecF-like AAA" evidence="1">
    <location>
        <begin position="82"/>
        <end position="338"/>
    </location>
</feature>